<accession>A0A816JEJ1</accession>
<dbReference type="Proteomes" id="UP001295469">
    <property type="component" value="Chromosome C04"/>
</dbReference>
<feature type="region of interest" description="Disordered" evidence="1">
    <location>
        <begin position="144"/>
        <end position="184"/>
    </location>
</feature>
<feature type="domain" description="Replication protein A 70 kDa DNA-binding subunit B/D first OB fold" evidence="2">
    <location>
        <begin position="7"/>
        <end position="95"/>
    </location>
</feature>
<gene>
    <name evidence="3" type="ORF">DARMORV10_C04P25970.1</name>
</gene>
<evidence type="ECO:0000259" key="2">
    <source>
        <dbReference type="Pfam" id="PF02721"/>
    </source>
</evidence>
<evidence type="ECO:0000313" key="3">
    <source>
        <dbReference type="EMBL" id="CAF1836026.1"/>
    </source>
</evidence>
<dbReference type="Pfam" id="PF02721">
    <property type="entry name" value="DUF223"/>
    <property type="match status" value="1"/>
</dbReference>
<organism evidence="3">
    <name type="scientific">Brassica napus</name>
    <name type="common">Rape</name>
    <dbReference type="NCBI Taxonomy" id="3708"/>
    <lineage>
        <taxon>Eukaryota</taxon>
        <taxon>Viridiplantae</taxon>
        <taxon>Streptophyta</taxon>
        <taxon>Embryophyta</taxon>
        <taxon>Tracheophyta</taxon>
        <taxon>Spermatophyta</taxon>
        <taxon>Magnoliopsida</taxon>
        <taxon>eudicotyledons</taxon>
        <taxon>Gunneridae</taxon>
        <taxon>Pentapetalae</taxon>
        <taxon>rosids</taxon>
        <taxon>malvids</taxon>
        <taxon>Brassicales</taxon>
        <taxon>Brassicaceae</taxon>
        <taxon>Brassiceae</taxon>
        <taxon>Brassica</taxon>
    </lineage>
</organism>
<dbReference type="AlphaFoldDB" id="A0A816JEJ1"/>
<dbReference type="EMBL" id="HG994368">
    <property type="protein sequence ID" value="CAF1836026.1"/>
    <property type="molecule type" value="Genomic_DNA"/>
</dbReference>
<evidence type="ECO:0000256" key="1">
    <source>
        <dbReference type="SAM" id="MobiDB-lite"/>
    </source>
</evidence>
<dbReference type="InterPro" id="IPR012340">
    <property type="entry name" value="NA-bd_OB-fold"/>
</dbReference>
<protein>
    <submittedName>
        <fullName evidence="3">(rape) hypothetical protein</fullName>
    </submittedName>
</protein>
<dbReference type="CDD" id="cd04480">
    <property type="entry name" value="RPA1_DBD_A_like"/>
    <property type="match status" value="1"/>
</dbReference>
<dbReference type="Gene3D" id="2.40.50.140">
    <property type="entry name" value="Nucleic acid-binding proteins"/>
    <property type="match status" value="1"/>
</dbReference>
<proteinExistence type="predicted"/>
<dbReference type="InterPro" id="IPR003871">
    <property type="entry name" value="RFA1B/D_OB_1st"/>
</dbReference>
<dbReference type="SUPFAM" id="SSF50249">
    <property type="entry name" value="Nucleic acid-binding proteins"/>
    <property type="match status" value="1"/>
</dbReference>
<name>A0A816JEJ1_BRANA</name>
<sequence>MANNLQLTFLNDIKPRKTACRIQLKIIHTWRHFMKDVGESLELILCDANGTKIHASCNKTYIAEVAKHVRVGVWRNIDRFSVSGAGGAYRSTDHNGLLNPNFLIDVIGQVQDLGDLETIGCNGGKQRQKLEFTLVDICDDIVSTPSSKRKEDNKEAPELHSTSKKQCTKAIKSEKTRNDNSGSS</sequence>
<feature type="compositionally biased region" description="Basic and acidic residues" evidence="1">
    <location>
        <begin position="148"/>
        <end position="158"/>
    </location>
</feature>
<reference evidence="3" key="1">
    <citation type="submission" date="2021-01" db="EMBL/GenBank/DDBJ databases">
        <authorList>
            <consortium name="Genoscope - CEA"/>
            <person name="William W."/>
        </authorList>
    </citation>
    <scope>NUCLEOTIDE SEQUENCE</scope>
</reference>